<evidence type="ECO:0000256" key="1">
    <source>
        <dbReference type="ARBA" id="ARBA00022679"/>
    </source>
</evidence>
<organism evidence="5 6">
    <name type="scientific">Nitrosococcus wardiae</name>
    <dbReference type="NCBI Taxonomy" id="1814290"/>
    <lineage>
        <taxon>Bacteria</taxon>
        <taxon>Pseudomonadati</taxon>
        <taxon>Pseudomonadota</taxon>
        <taxon>Gammaproteobacteria</taxon>
        <taxon>Chromatiales</taxon>
        <taxon>Chromatiaceae</taxon>
        <taxon>Nitrosococcus</taxon>
    </lineage>
</organism>
<dbReference type="InterPro" id="IPR013750">
    <property type="entry name" value="GHMP_kinase_C_dom"/>
</dbReference>
<dbReference type="InterPro" id="IPR014721">
    <property type="entry name" value="Ribsml_uS5_D2-typ_fold_subgr"/>
</dbReference>
<dbReference type="KEGG" id="nwr:E3U44_04690"/>
<dbReference type="SUPFAM" id="SSF54211">
    <property type="entry name" value="Ribosomal protein S5 domain 2-like"/>
    <property type="match status" value="1"/>
</dbReference>
<evidence type="ECO:0000259" key="4">
    <source>
        <dbReference type="Pfam" id="PF08544"/>
    </source>
</evidence>
<dbReference type="PIRSF" id="PIRSF004884">
    <property type="entry name" value="Sugar_kin_arch"/>
    <property type="match status" value="1"/>
</dbReference>
<sequence>MPYPPGNGVRVSAPARLHLGFLDLHGGLGRRFGSIGLALEWPRTIVEAMPAPRFYYQGPVSHRAQRITEHFYKVLSKQRLQANRAVHLTIKEAIPDHSGLGSGTQLALAIGRAISQVNHLPLSIPEIAALLDRGKRSGIGIGSFLKGGFLVDGGLKPNGRIPPLICRHDFPEEWWILLIIEPTLQGLHGTAESAAFHSLPPFPAEQAAALCRLTMMQALPALVERDIKTFGQALNAIQAAIGDYFAPAQGARFASPWIAAALQQAQQWGIPAVGQSSWGPTGFALVEGETAVRNLQARLIQWAKGALQGGPKLQFIITRACNQGGKMESFVDPTK</sequence>
<dbReference type="RefSeq" id="WP_134356895.1">
    <property type="nucleotide sequence ID" value="NZ_CP038033.1"/>
</dbReference>
<dbReference type="NCBIfam" id="TIGR00144">
    <property type="entry name" value="beta_RFAP_syn"/>
    <property type="match status" value="1"/>
</dbReference>
<dbReference type="InterPro" id="IPR020568">
    <property type="entry name" value="Ribosomal_Su5_D2-typ_SF"/>
</dbReference>
<dbReference type="OrthoDB" id="1492801at2"/>
<proteinExistence type="predicted"/>
<name>A0A4P7BZM1_9GAMM</name>
<dbReference type="GO" id="GO:0016301">
    <property type="term" value="F:kinase activity"/>
    <property type="evidence" value="ECO:0007669"/>
    <property type="project" value="UniProtKB-KW"/>
</dbReference>
<dbReference type="Pfam" id="PF08544">
    <property type="entry name" value="GHMP_kinases_C"/>
    <property type="match status" value="1"/>
</dbReference>
<dbReference type="Proteomes" id="UP000294325">
    <property type="component" value="Chromosome"/>
</dbReference>
<dbReference type="Gene3D" id="3.30.230.10">
    <property type="match status" value="1"/>
</dbReference>
<dbReference type="PANTHER" id="PTHR20861:SF6">
    <property type="entry name" value="BETA-RIBOFURANOSYLPHENOL 5'-PHOSPHATE SYNTHASE"/>
    <property type="match status" value="1"/>
</dbReference>
<reference evidence="5 6" key="1">
    <citation type="submission" date="2019-03" db="EMBL/GenBank/DDBJ databases">
        <title>The genome sequence of Nitrosococcus wardiae strain D1FHST reveals the archetypal metabolic capacity of ammonia-oxidizing Gammaproteobacteria.</title>
        <authorList>
            <person name="Wang L."/>
            <person name="Lim C.K."/>
            <person name="Hanson T.E."/>
            <person name="Dang H."/>
            <person name="Klotz M.G."/>
        </authorList>
    </citation>
    <scope>NUCLEOTIDE SEQUENCE [LARGE SCALE GENOMIC DNA]</scope>
    <source>
        <strain evidence="5 6">D1FHS</strain>
    </source>
</reference>
<accession>A0A4P7BZM1</accession>
<dbReference type="InterPro" id="IPR004422">
    <property type="entry name" value="RFAP_synthase"/>
</dbReference>
<dbReference type="GO" id="GO:0005524">
    <property type="term" value="F:ATP binding"/>
    <property type="evidence" value="ECO:0007669"/>
    <property type="project" value="InterPro"/>
</dbReference>
<dbReference type="PANTHER" id="PTHR20861">
    <property type="entry name" value="HOMOSERINE/4-DIPHOSPHOCYTIDYL-2-C-METHYL-D-ERYTHRITOL KINASE"/>
    <property type="match status" value="1"/>
</dbReference>
<keyword evidence="6" id="KW-1185">Reference proteome</keyword>
<feature type="domain" description="GHMP kinase N-terminal" evidence="3">
    <location>
        <begin position="74"/>
        <end position="138"/>
    </location>
</feature>
<gene>
    <name evidence="5" type="ORF">E3U44_04690</name>
</gene>
<dbReference type="InterPro" id="IPR006204">
    <property type="entry name" value="GHMP_kinase_N_dom"/>
</dbReference>
<feature type="domain" description="GHMP kinase C-terminal" evidence="4">
    <location>
        <begin position="218"/>
        <end position="299"/>
    </location>
</feature>
<protein>
    <submittedName>
        <fullName evidence="5">Beta-hydroxylase</fullName>
    </submittedName>
</protein>
<dbReference type="Pfam" id="PF00288">
    <property type="entry name" value="GHMP_kinases_N"/>
    <property type="match status" value="1"/>
</dbReference>
<keyword evidence="1" id="KW-0808">Transferase</keyword>
<evidence type="ECO:0000256" key="2">
    <source>
        <dbReference type="ARBA" id="ARBA00022777"/>
    </source>
</evidence>
<evidence type="ECO:0000313" key="5">
    <source>
        <dbReference type="EMBL" id="QBQ53886.1"/>
    </source>
</evidence>
<keyword evidence="2" id="KW-0418">Kinase</keyword>
<dbReference type="AlphaFoldDB" id="A0A4P7BZM1"/>
<dbReference type="EMBL" id="CP038033">
    <property type="protein sequence ID" value="QBQ53886.1"/>
    <property type="molecule type" value="Genomic_DNA"/>
</dbReference>
<evidence type="ECO:0000259" key="3">
    <source>
        <dbReference type="Pfam" id="PF00288"/>
    </source>
</evidence>
<evidence type="ECO:0000313" key="6">
    <source>
        <dbReference type="Proteomes" id="UP000294325"/>
    </source>
</evidence>